<reference evidence="3 4" key="1">
    <citation type="submission" date="2019-07" db="EMBL/GenBank/DDBJ databases">
        <title>Whole genome shotgun sequence of Knoellia locipacati NBRC 109775.</title>
        <authorList>
            <person name="Hosoyama A."/>
            <person name="Uohara A."/>
            <person name="Ohji S."/>
            <person name="Ichikawa N."/>
        </authorList>
    </citation>
    <scope>NUCLEOTIDE SEQUENCE [LARGE SCALE GENOMIC DNA]</scope>
    <source>
        <strain evidence="3 4">NBRC 109775</strain>
    </source>
</reference>
<dbReference type="OrthoDB" id="9806359at2"/>
<evidence type="ECO:0000313" key="4">
    <source>
        <dbReference type="Proteomes" id="UP000321793"/>
    </source>
</evidence>
<evidence type="ECO:0000313" key="3">
    <source>
        <dbReference type="EMBL" id="GEQ13731.1"/>
    </source>
</evidence>
<dbReference type="Pfam" id="PF07221">
    <property type="entry name" value="GlcNAc_2-epim"/>
    <property type="match status" value="1"/>
</dbReference>
<organism evidence="3 4">
    <name type="scientific">Knoellia locipacati</name>
    <dbReference type="NCBI Taxonomy" id="882824"/>
    <lineage>
        <taxon>Bacteria</taxon>
        <taxon>Bacillati</taxon>
        <taxon>Actinomycetota</taxon>
        <taxon>Actinomycetes</taxon>
        <taxon>Micrococcales</taxon>
        <taxon>Intrasporangiaceae</taxon>
        <taxon>Knoellia</taxon>
    </lineage>
</organism>
<dbReference type="RefSeq" id="WP_147064241.1">
    <property type="nucleotide sequence ID" value="NZ_BAABDN010000001.1"/>
</dbReference>
<dbReference type="EMBL" id="BKBA01000008">
    <property type="protein sequence ID" value="GEQ13731.1"/>
    <property type="molecule type" value="Genomic_DNA"/>
</dbReference>
<proteinExistence type="inferred from homology"/>
<dbReference type="GO" id="GO:0005975">
    <property type="term" value="P:carbohydrate metabolic process"/>
    <property type="evidence" value="ECO:0007669"/>
    <property type="project" value="InterPro"/>
</dbReference>
<evidence type="ECO:0000256" key="2">
    <source>
        <dbReference type="ARBA" id="ARBA00023235"/>
    </source>
</evidence>
<dbReference type="Proteomes" id="UP000321793">
    <property type="component" value="Unassembled WGS sequence"/>
</dbReference>
<comment type="similarity">
    <text evidence="1">Belongs to the N-acylglucosamine 2-epimerase family.</text>
</comment>
<comment type="caution">
    <text evidence="3">The sequence shown here is derived from an EMBL/GenBank/DDBJ whole genome shotgun (WGS) entry which is preliminary data.</text>
</comment>
<dbReference type="InterPro" id="IPR012341">
    <property type="entry name" value="6hp_glycosidase-like_sf"/>
</dbReference>
<protein>
    <recommendedName>
        <fullName evidence="5">N-acyl-D-glucosamine 2-epimerase</fullName>
    </recommendedName>
</protein>
<dbReference type="Gene3D" id="1.50.10.10">
    <property type="match status" value="1"/>
</dbReference>
<dbReference type="PANTHER" id="PTHR15108">
    <property type="entry name" value="N-ACYLGLUCOSAMINE-2-EPIMERASE"/>
    <property type="match status" value="1"/>
</dbReference>
<dbReference type="SUPFAM" id="SSF48208">
    <property type="entry name" value="Six-hairpin glycosidases"/>
    <property type="match status" value="1"/>
</dbReference>
<dbReference type="InterPro" id="IPR008928">
    <property type="entry name" value="6-hairpin_glycosidase_sf"/>
</dbReference>
<accession>A0A512T0L3</accession>
<dbReference type="AlphaFoldDB" id="A0A512T0L3"/>
<dbReference type="GO" id="GO:0016853">
    <property type="term" value="F:isomerase activity"/>
    <property type="evidence" value="ECO:0007669"/>
    <property type="project" value="UniProtKB-KW"/>
</dbReference>
<keyword evidence="2" id="KW-0413">Isomerase</keyword>
<keyword evidence="4" id="KW-1185">Reference proteome</keyword>
<evidence type="ECO:0008006" key="5">
    <source>
        <dbReference type="Google" id="ProtNLM"/>
    </source>
</evidence>
<sequence>MHEQHDGSTRVAGAWLGSAWHERWLEAETDRLLEFGRGSRLADGGFARQGDDGTAQDGPLELWLTCRMTHVHSLGHLMGRPGCGALADHGVAAITTLFADAEHGGWFSQVGRDGVPRSTAKEAYPHAFVILASSSATAAGRPGADALLASALDVSERFFWDEEQGMAVEEWDRAFNALDGYRGVNANMHTVEAYLAAADVTGQRVWLDRAVRILERVVHGWAREWSWRLPEHFDATWTAVPDYNRDRPADPFRPFGATIGHWFEWARLTLHARAALTALGDEPAAWMLDDPQGLFDAGVREGWAVDGSPGFVYTVDFEGQPVVRERMHWVAAEAIGAAATLHHATGDPAYEHWYRTWWDYVDTEVIDRVGGSWWHELSPAGEVSRTTWDTKADLYHAVQATLIPRLPLTPSLATALRDLPRD</sequence>
<gene>
    <name evidence="3" type="ORF">KLO01_17780</name>
</gene>
<evidence type="ECO:0000256" key="1">
    <source>
        <dbReference type="ARBA" id="ARBA00008558"/>
    </source>
</evidence>
<dbReference type="InterPro" id="IPR010819">
    <property type="entry name" value="AGE/CE"/>
</dbReference>
<name>A0A512T0L3_9MICO</name>